<feature type="transmembrane region" description="Helical" evidence="7">
    <location>
        <begin position="658"/>
        <end position="678"/>
    </location>
</feature>
<accession>A0A0C2IUI6</accession>
<feature type="region of interest" description="Disordered" evidence="6">
    <location>
        <begin position="1126"/>
        <end position="1258"/>
    </location>
</feature>
<keyword evidence="3 7" id="KW-0812">Transmembrane</keyword>
<dbReference type="RefSeq" id="XP_040620821.1">
    <property type="nucleotide sequence ID" value="XM_040760505.1"/>
</dbReference>
<evidence type="ECO:0000256" key="4">
    <source>
        <dbReference type="ARBA" id="ARBA00022989"/>
    </source>
</evidence>
<evidence type="ECO:0000313" key="11">
    <source>
        <dbReference type="Proteomes" id="UP000031575"/>
    </source>
</evidence>
<dbReference type="CDD" id="cd14475">
    <property type="entry name" value="SPX_SYG1_like"/>
    <property type="match status" value="1"/>
</dbReference>
<sequence>MKFAKELDQELVPEWRIKYLNYKAGKKYIKAVSRAISRANATPILRRSGDLPPRQTPHLFASGSPFSAKRGNSNNKSSSNNARRPGPVGRSKTTSSTIPQYDARSSKNATDDGPDGSDAGSGERRSLTSTPVDQRQYGSITNTGRLRSPSVATDGSRTFELPAPAMRVPSNTNEPAPPASVAKYRAPTAASAASAASSSRAPPKRRSATMANIPSAGMSGGAGGAGGAGSAGGENSGQTAPSYRSSVFPSPFDLTPRQRLRRMFSMASPQQWPLGGGGGGSTVGDNKDDINMHAFDEVRERELDFFRFLDGELDKVEAFYKLKEQQAGERLALLRDQLHEMRNRRIDEIQRAKRRGIEEAEISPNASGDDAASRTRRAGNGSGNGNGGNSGRQSDGDDSKAWDVYQDWIAPVRAKIFKPGPNSKALQKMPQTPRMLDRVLGGGSGVPGVEGHRDYVRRPGDHDIPYRTAKRKLKLALQEFYRGLELLKSYAMLNRTAFRKLNKKYDKAVNARPPYRYMNDKVNRSWFVNSTAVDDLIVAVEDLYARYFERGNHKIAVGKLRALTKRPGDESGSAFRNGLMIGVGAVFAIQGTVDGAKKLFAGDPLLATQTSYLMQLYGGYFLMLFLFTLFCINCRIWTINKVNYPFIFEFDPRSHLDWRQLSQFPSFFFLVFGLFIWLNFSDAANPRLFLYYPVVLVGFTIALLFFPAPALWHRSRKWFLYSHWRLFFAGLYPVEFRDFFLGDMYCSLVYSMCNIELFFCLYANGWNSPQQCNSSHSRLLGFFSTLPPIWRLLQCFRRYRDTRNVFPHLVNGGKYTMTILSYVMLSLYRIQESHTNLALFITFSTINSFYTSFWDLFMDFSLVQVDSRHFMLRDILALKRRWIYYVIMVLDPLLRFSWIFYAIFTHDAQHNTICSFFVSFGEVARRGMWALIRVENEHCANVAQYKASRDVPLPYHLHELDSALDLARHPLLQDVDADNDDDDDKEDEGQTTPGGTVRRTDTAAPGLQGTSPAAGSASIRSSKQKHRERPSPQPTPGTAGTAVSTAAWPDIEEEHGPTNAAAAAEEGTAGAGAGEGAATGTSTGVAVGGGSPSHPAAAPGSSDFGTLRRRFTSTLGKSIGVIMAEAHKQDFEKKRRPGALDGQPVPMDDLPSSDEDDDDQDIPGGDGDGEGHNDDGDGGIEDMADYDVGVYRDHDEHGHPDAQEPTQTATPPSQAQQAAADDRTQNGRSQGRSRGPSHGRGGRSGGGSSSLKRGSPKT</sequence>
<dbReference type="PROSITE" id="PS51382">
    <property type="entry name" value="SPX"/>
    <property type="match status" value="1"/>
</dbReference>
<feature type="compositionally biased region" description="Polar residues" evidence="6">
    <location>
        <begin position="236"/>
        <end position="248"/>
    </location>
</feature>
<feature type="transmembrane region" description="Helical" evidence="7">
    <location>
        <begin position="882"/>
        <end position="904"/>
    </location>
</feature>
<feature type="compositionally biased region" description="Polar residues" evidence="6">
    <location>
        <begin position="1008"/>
        <end position="1021"/>
    </location>
</feature>
<feature type="compositionally biased region" description="Gly residues" evidence="6">
    <location>
        <begin position="218"/>
        <end position="235"/>
    </location>
</feature>
<dbReference type="InterPro" id="IPR004331">
    <property type="entry name" value="SPX_dom"/>
</dbReference>
<evidence type="ECO:0000259" key="9">
    <source>
        <dbReference type="PROSITE" id="PS51382"/>
    </source>
</evidence>
<feature type="transmembrane region" description="Helical" evidence="7">
    <location>
        <begin position="745"/>
        <end position="764"/>
    </location>
</feature>
<keyword evidence="11" id="KW-1185">Reference proteome</keyword>
<dbReference type="OrthoDB" id="9970435at2759"/>
<dbReference type="Proteomes" id="UP000031575">
    <property type="component" value="Unassembled WGS sequence"/>
</dbReference>
<comment type="subcellular location">
    <subcellularLocation>
        <location evidence="1">Membrane</location>
        <topology evidence="1">Multi-pass membrane protein</topology>
    </subcellularLocation>
</comment>
<dbReference type="PROSITE" id="PS51380">
    <property type="entry name" value="EXS"/>
    <property type="match status" value="1"/>
</dbReference>
<organism evidence="10 11">
    <name type="scientific">Sporothrix brasiliensis 5110</name>
    <dbReference type="NCBI Taxonomy" id="1398154"/>
    <lineage>
        <taxon>Eukaryota</taxon>
        <taxon>Fungi</taxon>
        <taxon>Dikarya</taxon>
        <taxon>Ascomycota</taxon>
        <taxon>Pezizomycotina</taxon>
        <taxon>Sordariomycetes</taxon>
        <taxon>Sordariomycetidae</taxon>
        <taxon>Ophiostomatales</taxon>
        <taxon>Ophiostomataceae</taxon>
        <taxon>Sporothrix</taxon>
    </lineage>
</organism>
<feature type="compositionally biased region" description="Low complexity" evidence="6">
    <location>
        <begin position="1249"/>
        <end position="1258"/>
    </location>
</feature>
<feature type="transmembrane region" description="Helical" evidence="7">
    <location>
        <begin position="690"/>
        <end position="712"/>
    </location>
</feature>
<evidence type="ECO:0000256" key="7">
    <source>
        <dbReference type="SAM" id="Phobius"/>
    </source>
</evidence>
<evidence type="ECO:0000256" key="2">
    <source>
        <dbReference type="ARBA" id="ARBA00009665"/>
    </source>
</evidence>
<name>A0A0C2IUI6_9PEZI</name>
<feature type="region of interest" description="Disordered" evidence="6">
    <location>
        <begin position="357"/>
        <end position="398"/>
    </location>
</feature>
<comment type="caution">
    <text evidence="10">The sequence shown here is derived from an EMBL/GenBank/DDBJ whole genome shotgun (WGS) entry which is preliminary data.</text>
</comment>
<feature type="compositionally biased region" description="Low complexity" evidence="6">
    <location>
        <begin position="1203"/>
        <end position="1219"/>
    </location>
</feature>
<dbReference type="HOGENOM" id="CLU_006116_1_0_1"/>
<feature type="compositionally biased region" description="Low complexity" evidence="6">
    <location>
        <begin position="1092"/>
        <end position="1102"/>
    </location>
</feature>
<dbReference type="GO" id="GO:0005794">
    <property type="term" value="C:Golgi apparatus"/>
    <property type="evidence" value="ECO:0007669"/>
    <property type="project" value="TreeGrafter"/>
</dbReference>
<evidence type="ECO:0000259" key="8">
    <source>
        <dbReference type="PROSITE" id="PS51380"/>
    </source>
</evidence>
<feature type="transmembrane region" description="Helical" evidence="7">
    <location>
        <begin position="837"/>
        <end position="862"/>
    </location>
</feature>
<dbReference type="AlphaFoldDB" id="A0A0C2IUI6"/>
<dbReference type="Pfam" id="PF03124">
    <property type="entry name" value="EXS"/>
    <property type="match status" value="1"/>
</dbReference>
<keyword evidence="4 7" id="KW-1133">Transmembrane helix</keyword>
<feature type="domain" description="SPX" evidence="9">
    <location>
        <begin position="1"/>
        <end position="519"/>
    </location>
</feature>
<dbReference type="GeneID" id="63675426"/>
<evidence type="ECO:0000256" key="6">
    <source>
        <dbReference type="SAM" id="MobiDB-lite"/>
    </source>
</evidence>
<proteinExistence type="inferred from homology"/>
<dbReference type="VEuPathDB" id="FungiDB:SPBR_02202"/>
<dbReference type="GO" id="GO:0016036">
    <property type="term" value="P:cellular response to phosphate starvation"/>
    <property type="evidence" value="ECO:0007669"/>
    <property type="project" value="TreeGrafter"/>
</dbReference>
<feature type="region of interest" description="Disordered" evidence="6">
    <location>
        <begin position="45"/>
        <end position="252"/>
    </location>
</feature>
<comment type="similarity">
    <text evidence="2">Belongs to the SYG1 (TC 2.A.94) family.</text>
</comment>
<reference evidence="10 11" key="1">
    <citation type="journal article" date="2014" name="BMC Genomics">
        <title>Comparative genomics of the major fungal agents of human and animal Sporotrichosis: Sporothrix schenckii and Sporothrix brasiliensis.</title>
        <authorList>
            <person name="Teixeira M.M."/>
            <person name="de Almeida L.G."/>
            <person name="Kubitschek-Barreira P."/>
            <person name="Alves F.L."/>
            <person name="Kioshima E.S."/>
            <person name="Abadio A.K."/>
            <person name="Fernandes L."/>
            <person name="Derengowski L.S."/>
            <person name="Ferreira K.S."/>
            <person name="Souza R.C."/>
            <person name="Ruiz J.C."/>
            <person name="de Andrade N.C."/>
            <person name="Paes H.C."/>
            <person name="Nicola A.M."/>
            <person name="Albuquerque P."/>
            <person name="Gerber A.L."/>
            <person name="Martins V.P."/>
            <person name="Peconick L.D."/>
            <person name="Neto A.V."/>
            <person name="Chaucanez C.B."/>
            <person name="Silva P.A."/>
            <person name="Cunha O.L."/>
            <person name="de Oliveira F.F."/>
            <person name="dos Santos T.C."/>
            <person name="Barros A.L."/>
            <person name="Soares M.A."/>
            <person name="de Oliveira L.M."/>
            <person name="Marini M.M."/>
            <person name="Villalobos-Duno H."/>
            <person name="Cunha M.M."/>
            <person name="de Hoog S."/>
            <person name="da Silveira J.F."/>
            <person name="Henrissat B."/>
            <person name="Nino-Vega G.A."/>
            <person name="Cisalpino P.S."/>
            <person name="Mora-Montes H.M."/>
            <person name="Almeida S.R."/>
            <person name="Stajich J.E."/>
            <person name="Lopes-Bezerra L.M."/>
            <person name="Vasconcelos A.T."/>
            <person name="Felipe M.S."/>
        </authorList>
    </citation>
    <scope>NUCLEOTIDE SEQUENCE [LARGE SCALE GENOMIC DNA]</scope>
    <source>
        <strain evidence="10 11">5110</strain>
    </source>
</reference>
<protein>
    <submittedName>
        <fullName evidence="10">Signal transduction protein</fullName>
    </submittedName>
</protein>
<evidence type="ECO:0000256" key="1">
    <source>
        <dbReference type="ARBA" id="ARBA00004141"/>
    </source>
</evidence>
<dbReference type="GO" id="GO:0006817">
    <property type="term" value="P:phosphate ion transport"/>
    <property type="evidence" value="ECO:0007669"/>
    <property type="project" value="TreeGrafter"/>
</dbReference>
<dbReference type="PANTHER" id="PTHR10783">
    <property type="entry name" value="XENOTROPIC AND POLYTROPIC RETROVIRUS RECEPTOR 1-RELATED"/>
    <property type="match status" value="1"/>
</dbReference>
<evidence type="ECO:0000313" key="10">
    <source>
        <dbReference type="EMBL" id="KIH92811.1"/>
    </source>
</evidence>
<feature type="compositionally biased region" description="Low complexity" evidence="6">
    <location>
        <begin position="185"/>
        <end position="201"/>
    </location>
</feature>
<feature type="compositionally biased region" description="Basic and acidic residues" evidence="6">
    <location>
        <begin position="1190"/>
        <end position="1202"/>
    </location>
</feature>
<feature type="domain" description="EXS" evidence="8">
    <location>
        <begin position="771"/>
        <end position="965"/>
    </location>
</feature>
<feature type="compositionally biased region" description="Acidic residues" evidence="6">
    <location>
        <begin position="1176"/>
        <end position="1185"/>
    </location>
</feature>
<feature type="transmembrane region" description="Helical" evidence="7">
    <location>
        <begin position="617"/>
        <end position="637"/>
    </location>
</feature>
<feature type="compositionally biased region" description="Acidic residues" evidence="6">
    <location>
        <begin position="975"/>
        <end position="989"/>
    </location>
</feature>
<feature type="compositionally biased region" description="Low complexity" evidence="6">
    <location>
        <begin position="67"/>
        <end position="84"/>
    </location>
</feature>
<dbReference type="PANTHER" id="PTHR10783:SF103">
    <property type="entry name" value="SOLUTE CARRIER FAMILY 53 MEMBER 1"/>
    <property type="match status" value="1"/>
</dbReference>
<feature type="compositionally biased region" description="Acidic residues" evidence="6">
    <location>
        <begin position="1151"/>
        <end position="1161"/>
    </location>
</feature>
<feature type="compositionally biased region" description="Polar residues" evidence="6">
    <location>
        <begin position="127"/>
        <end position="156"/>
    </location>
</feature>
<gene>
    <name evidence="10" type="ORF">SPBR_02202</name>
</gene>
<evidence type="ECO:0000256" key="5">
    <source>
        <dbReference type="ARBA" id="ARBA00023136"/>
    </source>
</evidence>
<feature type="region of interest" description="Disordered" evidence="6">
    <location>
        <begin position="1065"/>
        <end position="1106"/>
    </location>
</feature>
<feature type="transmembrane region" description="Helical" evidence="7">
    <location>
        <begin position="805"/>
        <end position="825"/>
    </location>
</feature>
<feature type="compositionally biased region" description="Gly residues" evidence="6">
    <location>
        <begin position="380"/>
        <end position="390"/>
    </location>
</feature>
<feature type="region of interest" description="Disordered" evidence="6">
    <location>
        <begin position="974"/>
        <end position="1043"/>
    </location>
</feature>
<dbReference type="GO" id="GO:0005886">
    <property type="term" value="C:plasma membrane"/>
    <property type="evidence" value="ECO:0007669"/>
    <property type="project" value="TreeGrafter"/>
</dbReference>
<keyword evidence="5 7" id="KW-0472">Membrane</keyword>
<dbReference type="InterPro" id="IPR004342">
    <property type="entry name" value="EXS_C"/>
</dbReference>
<evidence type="ECO:0000256" key="3">
    <source>
        <dbReference type="ARBA" id="ARBA00022692"/>
    </source>
</evidence>
<dbReference type="EMBL" id="AWTV01000006">
    <property type="protein sequence ID" value="KIH92811.1"/>
    <property type="molecule type" value="Genomic_DNA"/>
</dbReference>
<dbReference type="GO" id="GO:0000822">
    <property type="term" value="F:inositol hexakisphosphate binding"/>
    <property type="evidence" value="ECO:0007669"/>
    <property type="project" value="TreeGrafter"/>
</dbReference>
<dbReference type="Pfam" id="PF03105">
    <property type="entry name" value="SPX"/>
    <property type="match status" value="1"/>
</dbReference>